<organism evidence="1 2">
    <name type="scientific">Halostreptopolyspora alba</name>
    <dbReference type="NCBI Taxonomy" id="2487137"/>
    <lineage>
        <taxon>Bacteria</taxon>
        <taxon>Bacillati</taxon>
        <taxon>Actinomycetota</taxon>
        <taxon>Actinomycetes</taxon>
        <taxon>Streptosporangiales</taxon>
        <taxon>Nocardiopsidaceae</taxon>
        <taxon>Halostreptopolyspora</taxon>
    </lineage>
</organism>
<evidence type="ECO:0000313" key="1">
    <source>
        <dbReference type="EMBL" id="RNL80591.1"/>
    </source>
</evidence>
<dbReference type="InterPro" id="IPR038513">
    <property type="entry name" value="FAIM1_dom_sf"/>
</dbReference>
<dbReference type="Gene3D" id="2.40.128.180">
    <property type="match status" value="1"/>
</dbReference>
<dbReference type="AlphaFoldDB" id="A0A3N0DYG2"/>
<dbReference type="Proteomes" id="UP000269198">
    <property type="component" value="Unassembled WGS sequence"/>
</dbReference>
<comment type="caution">
    <text evidence="1">The sequence shown here is derived from an EMBL/GenBank/DDBJ whole genome shotgun (WGS) entry which is preliminary data.</text>
</comment>
<accession>A0A3N0DYG2</accession>
<dbReference type="EMBL" id="RJMB01000037">
    <property type="protein sequence ID" value="RNL80591.1"/>
    <property type="molecule type" value="Genomic_DNA"/>
</dbReference>
<dbReference type="RefSeq" id="WP_123203508.1">
    <property type="nucleotide sequence ID" value="NZ_RJMB01000037.1"/>
</dbReference>
<evidence type="ECO:0000313" key="2">
    <source>
        <dbReference type="Proteomes" id="UP000269198"/>
    </source>
</evidence>
<protein>
    <submittedName>
        <fullName evidence="1">Uncharacterized protein</fullName>
    </submittedName>
</protein>
<dbReference type="InterPro" id="IPR010695">
    <property type="entry name" value="FAIM1"/>
</dbReference>
<sequence>MARRPRGAFGRVSEFGYTVATHEARHRIGFHHDQFSGITVITIDGSVVVATRPPIRATFRLTRRFRFDLGESGHRVVIEARRGLLLAWLRPLVYRIFIDDRYVTSIER</sequence>
<proteinExistence type="predicted"/>
<name>A0A3N0DYG2_9ACTN</name>
<dbReference type="Pfam" id="PF06905">
    <property type="entry name" value="FAIM1"/>
    <property type="match status" value="1"/>
</dbReference>
<gene>
    <name evidence="1" type="ORF">EFW17_22865</name>
</gene>
<keyword evidence="2" id="KW-1185">Reference proteome</keyword>
<reference evidence="1 2" key="1">
    <citation type="submission" date="2018-11" db="EMBL/GenBank/DDBJ databases">
        <title>The genome draft of YIM 96095.</title>
        <authorList>
            <person name="Tang S.-K."/>
            <person name="Chunyu W.-X."/>
            <person name="Feng Y.-Z."/>
        </authorList>
    </citation>
    <scope>NUCLEOTIDE SEQUENCE [LARGE SCALE GENOMIC DNA]</scope>
    <source>
        <strain evidence="1 2">YIM 96095</strain>
    </source>
</reference>